<dbReference type="Pfam" id="PF12833">
    <property type="entry name" value="HTH_18"/>
    <property type="match status" value="1"/>
</dbReference>
<dbReference type="GO" id="GO:0003700">
    <property type="term" value="F:DNA-binding transcription factor activity"/>
    <property type="evidence" value="ECO:0007669"/>
    <property type="project" value="InterPro"/>
</dbReference>
<sequence length="243" mass="28307">MNNLKKEQFYKEFIQREEHFFRAPFNPEIEFYNTIKSGDIKKIKELCSDAFINKKGLGTLSSNPLTNMKYHFVITTALTARYCIQGGMELSTAYGLSDFYIQKMDSCHSTKEISDLHPIMCLDYTKRMQNLRKKNVCSIQVAQSIDYIYENLHSRITVAEIAEHVGLNRSYLSRLFKKEINCSINEYIRNKKIETAKNMLIYSSYKPSEISSLLAFSSQSYFTEIFKKQVGCTPTEFTKHHII</sequence>
<dbReference type="EMBL" id="FOGW01000008">
    <property type="protein sequence ID" value="SER70218.1"/>
    <property type="molecule type" value="Genomic_DNA"/>
</dbReference>
<evidence type="ECO:0000313" key="6">
    <source>
        <dbReference type="Proteomes" id="UP000182471"/>
    </source>
</evidence>
<evidence type="ECO:0000256" key="2">
    <source>
        <dbReference type="ARBA" id="ARBA00023125"/>
    </source>
</evidence>
<dbReference type="PANTHER" id="PTHR43280">
    <property type="entry name" value="ARAC-FAMILY TRANSCRIPTIONAL REGULATOR"/>
    <property type="match status" value="1"/>
</dbReference>
<dbReference type="InterPro" id="IPR009057">
    <property type="entry name" value="Homeodomain-like_sf"/>
</dbReference>
<reference evidence="6" key="1">
    <citation type="submission" date="2016-10" db="EMBL/GenBank/DDBJ databases">
        <authorList>
            <person name="Varghese N."/>
            <person name="Submissions S."/>
        </authorList>
    </citation>
    <scope>NUCLEOTIDE SEQUENCE [LARGE SCALE GENOMIC DNA]</scope>
    <source>
        <strain evidence="6">S1b</strain>
    </source>
</reference>
<name>A0A1H9RC30_9FIRM</name>
<evidence type="ECO:0000313" key="5">
    <source>
        <dbReference type="EMBL" id="SER70218.1"/>
    </source>
</evidence>
<dbReference type="SUPFAM" id="SSF46689">
    <property type="entry name" value="Homeodomain-like"/>
    <property type="match status" value="2"/>
</dbReference>
<dbReference type="Proteomes" id="UP000182471">
    <property type="component" value="Unassembled WGS sequence"/>
</dbReference>
<keyword evidence="6" id="KW-1185">Reference proteome</keyword>
<evidence type="ECO:0000256" key="3">
    <source>
        <dbReference type="ARBA" id="ARBA00023163"/>
    </source>
</evidence>
<keyword evidence="3" id="KW-0804">Transcription</keyword>
<accession>A0A1H9RC30</accession>
<dbReference type="Gene3D" id="1.10.10.60">
    <property type="entry name" value="Homeodomain-like"/>
    <property type="match status" value="2"/>
</dbReference>
<evidence type="ECO:0000256" key="1">
    <source>
        <dbReference type="ARBA" id="ARBA00023015"/>
    </source>
</evidence>
<dbReference type="AlphaFoldDB" id="A0A1H9RC30"/>
<proteinExistence type="predicted"/>
<organism evidence="5 6">
    <name type="scientific">Lachnobacterium bovis</name>
    <dbReference type="NCBI Taxonomy" id="140626"/>
    <lineage>
        <taxon>Bacteria</taxon>
        <taxon>Bacillati</taxon>
        <taxon>Bacillota</taxon>
        <taxon>Clostridia</taxon>
        <taxon>Lachnospirales</taxon>
        <taxon>Lachnospiraceae</taxon>
        <taxon>Lachnobacterium</taxon>
    </lineage>
</organism>
<dbReference type="PROSITE" id="PS01124">
    <property type="entry name" value="HTH_ARAC_FAMILY_2"/>
    <property type="match status" value="1"/>
</dbReference>
<dbReference type="InterPro" id="IPR018060">
    <property type="entry name" value="HTH_AraC"/>
</dbReference>
<keyword evidence="1" id="KW-0805">Transcription regulation</keyword>
<dbReference type="GO" id="GO:0043565">
    <property type="term" value="F:sequence-specific DNA binding"/>
    <property type="evidence" value="ECO:0007669"/>
    <property type="project" value="InterPro"/>
</dbReference>
<keyword evidence="2 5" id="KW-0238">DNA-binding</keyword>
<dbReference type="SMART" id="SM00342">
    <property type="entry name" value="HTH_ARAC"/>
    <property type="match status" value="1"/>
</dbReference>
<dbReference type="RefSeq" id="WP_022747753.1">
    <property type="nucleotide sequence ID" value="NZ_FOGW01000008.1"/>
</dbReference>
<evidence type="ECO:0000259" key="4">
    <source>
        <dbReference type="PROSITE" id="PS01124"/>
    </source>
</evidence>
<dbReference type="PANTHER" id="PTHR43280:SF34">
    <property type="entry name" value="ARAC-FAMILY TRANSCRIPTIONAL REGULATOR"/>
    <property type="match status" value="1"/>
</dbReference>
<gene>
    <name evidence="5" type="ORF">SAMN02910429_00807</name>
</gene>
<feature type="domain" description="HTH araC/xylS-type" evidence="4">
    <location>
        <begin position="142"/>
        <end position="240"/>
    </location>
</feature>
<protein>
    <submittedName>
        <fullName evidence="5">AraC-type DNA-binding protein</fullName>
    </submittedName>
</protein>